<name>A0A9D1XNJ9_9FIRM</name>
<accession>A0A9D1XNJ9</accession>
<reference evidence="1" key="1">
    <citation type="journal article" date="2021" name="PeerJ">
        <title>Extensive microbial diversity within the chicken gut microbiome revealed by metagenomics and culture.</title>
        <authorList>
            <person name="Gilroy R."/>
            <person name="Ravi A."/>
            <person name="Getino M."/>
            <person name="Pursley I."/>
            <person name="Horton D.L."/>
            <person name="Alikhan N.F."/>
            <person name="Baker D."/>
            <person name="Gharbi K."/>
            <person name="Hall N."/>
            <person name="Watson M."/>
            <person name="Adriaenssens E.M."/>
            <person name="Foster-Nyarko E."/>
            <person name="Jarju S."/>
            <person name="Secka A."/>
            <person name="Antonio M."/>
            <person name="Oren A."/>
            <person name="Chaudhuri R.R."/>
            <person name="La Ragione R."/>
            <person name="Hildebrand F."/>
            <person name="Pallen M.J."/>
        </authorList>
    </citation>
    <scope>NUCLEOTIDE SEQUENCE</scope>
    <source>
        <strain evidence="1">ChiGjej1B1-14440</strain>
    </source>
</reference>
<organism evidence="1 2">
    <name type="scientific">Candidatus Erysipelatoclostridium merdavium</name>
    <dbReference type="NCBI Taxonomy" id="2838566"/>
    <lineage>
        <taxon>Bacteria</taxon>
        <taxon>Bacillati</taxon>
        <taxon>Bacillota</taxon>
        <taxon>Erysipelotrichia</taxon>
        <taxon>Erysipelotrichales</taxon>
        <taxon>Erysipelotrichales incertae sedis</taxon>
    </lineage>
</organism>
<proteinExistence type="predicted"/>
<protein>
    <submittedName>
        <fullName evidence="1">Nitrous oxide-stimulated promoter family protein</fullName>
    </submittedName>
</protein>
<evidence type="ECO:0000313" key="2">
    <source>
        <dbReference type="Proteomes" id="UP000886724"/>
    </source>
</evidence>
<reference evidence="1" key="2">
    <citation type="submission" date="2021-04" db="EMBL/GenBank/DDBJ databases">
        <authorList>
            <person name="Gilroy R."/>
        </authorList>
    </citation>
    <scope>NUCLEOTIDE SEQUENCE</scope>
    <source>
        <strain evidence="1">ChiGjej1B1-14440</strain>
    </source>
</reference>
<dbReference type="EMBL" id="DXET01000227">
    <property type="protein sequence ID" value="HIX82341.1"/>
    <property type="molecule type" value="Genomic_DNA"/>
</dbReference>
<dbReference type="Proteomes" id="UP000886724">
    <property type="component" value="Unassembled WGS sequence"/>
</dbReference>
<sequence length="96" mass="11435">MTIEQEKKLITIMIEIYEKGHGEDLSTLKEYAYKRIDHCPRKEEKTFCSSCPIHCYAPVYRQQIKMVMKYAGPRMIYKHQVIAIKHMINTIKTKIK</sequence>
<dbReference type="Pfam" id="PF11756">
    <property type="entry name" value="YgbA_NO"/>
    <property type="match status" value="1"/>
</dbReference>
<gene>
    <name evidence="1" type="ORF">H9980_10295</name>
</gene>
<dbReference type="NCBIfam" id="NF007714">
    <property type="entry name" value="PRK10410.1-2"/>
    <property type="match status" value="1"/>
</dbReference>
<evidence type="ECO:0000313" key="1">
    <source>
        <dbReference type="EMBL" id="HIX82341.1"/>
    </source>
</evidence>
<comment type="caution">
    <text evidence="1">The sequence shown here is derived from an EMBL/GenBank/DDBJ whole genome shotgun (WGS) entry which is preliminary data.</text>
</comment>
<dbReference type="InterPro" id="IPR020483">
    <property type="entry name" value="Uncharacterised_YgbA"/>
</dbReference>
<dbReference type="AlphaFoldDB" id="A0A9D1XNJ9"/>